<dbReference type="Proteomes" id="UP000824881">
    <property type="component" value="Unassembled WGS sequence"/>
</dbReference>
<evidence type="ECO:0000313" key="2">
    <source>
        <dbReference type="Proteomes" id="UP000824881"/>
    </source>
</evidence>
<reference evidence="1 2" key="1">
    <citation type="journal article" date="2021" name="Appl. Environ. Microbiol.">
        <title>Genetic linkage and physical mapping for an oyster mushroom Pleurotus cornucopiae and QTL analysis for the trait cap color.</title>
        <authorList>
            <person name="Zhang Y."/>
            <person name="Gao W."/>
            <person name="Sonnenberg A."/>
            <person name="Chen Q."/>
            <person name="Zhang J."/>
            <person name="Huang C."/>
        </authorList>
    </citation>
    <scope>NUCLEOTIDE SEQUENCE [LARGE SCALE GENOMIC DNA]</scope>
    <source>
        <strain evidence="1">CCMSSC00406</strain>
    </source>
</reference>
<dbReference type="EMBL" id="WQMT02000002">
    <property type="protein sequence ID" value="KAG9226536.1"/>
    <property type="molecule type" value="Genomic_DNA"/>
</dbReference>
<accession>A0ACB7JB78</accession>
<name>A0ACB7JB78_PLECO</name>
<organism evidence="1 2">
    <name type="scientific">Pleurotus cornucopiae</name>
    <name type="common">Cornucopia mushroom</name>
    <dbReference type="NCBI Taxonomy" id="5321"/>
    <lineage>
        <taxon>Eukaryota</taxon>
        <taxon>Fungi</taxon>
        <taxon>Dikarya</taxon>
        <taxon>Basidiomycota</taxon>
        <taxon>Agaricomycotina</taxon>
        <taxon>Agaricomycetes</taxon>
        <taxon>Agaricomycetidae</taxon>
        <taxon>Agaricales</taxon>
        <taxon>Pleurotineae</taxon>
        <taxon>Pleurotaceae</taxon>
        <taxon>Pleurotus</taxon>
    </lineage>
</organism>
<protein>
    <submittedName>
        <fullName evidence="1">Uncharacterized protein</fullName>
    </submittedName>
</protein>
<comment type="caution">
    <text evidence="1">The sequence shown here is derived from an EMBL/GenBank/DDBJ whole genome shotgun (WGS) entry which is preliminary data.</text>
</comment>
<sequence>MPPADPFWRVKSQPCPFYQQGKCFFQENCNFLHDVQTNGNRTAVADAVDATLRRRRSPAPAPTVQIHSPTLSVRSSRRSPRMSGLLLALKDVIGDVEDDDEVDDDQIIGATEYLSQPQPDTSNASITLVHIPPAKIKSTSPDQSPIYAEQSIDHTSFRATPDLLSPVGSEVSNLPSVPFPLRIPSRTFRRDDSIDSGYADSWHSPRPLVRSPPRSPALSSTFDILVSPFGTPSARVRGSTPAPVSPLTLSFDESASAPPSPNSDDVDSDVGSPPRIMDDDEEDGDFTHDDSLTSRPIAILLGGPDSLSPPPTLVDVDGNFISQEMDERGSPELDPLSAAERSWDLSENNATAIFSPITSPINEEALNIRQSLNVQNPTEWLNAGSTSFNQDDIALNSSPLLIPVPDAISEHRETSPLTPDLIPPYSAVSSESSSASECVTADFLDDEDQTGTSSIFSPTARLAYMTSPDPAISLASGSMDDTLYSLYDVYTADSPKASPTPSLPSPLSDSEGSIFHSYTDMEPVAPVGSPASTISRKSRSTDKTPTKATFGLQRERVFTPPIPPSPITRGRSGTVVLSPTIAQSETPPMPSPPSPPESLGEPIFASPPSPFRPFVRQSMASVIAPDYVASRRASLRSTGSQHQSPRESIRGTASPLMEPDSFFSSPVQVEERFHEPFTSRRNSRGSIEHPDAAEDATVSWAADQRSAEASTDVFAQGQANASTSRKNSVSSGYSEGSNPSSLRRESLSVTNAAESSTAGRNRRSFLKPLRLSTISNLSSSISRSSYIASASSVTPSSPSMHTLSSAPPIYRASKRSSVVSASASASVSSFPRNSLISTKRISYIPSSTVNTISAQQHDDSNDTTSPMERNDIRRSSTYDLNYRRQSILSSHSRTNGKTWSTQSKDLASHIRSSSIFSEPTGLYDLDEDPTITEDGVLEYQDSQDEQICRPLQTPNTAPPTRPPSTMDSPHAIGTPSPNLIFAIASDDVDQVRQALTHGDTNPNDRLGPQSALAFTVTNDALENKLSIVKTLLAHGADPRGLEQEVQKTGSRRGSRDESYESSASATAPADTSGLEQLDPATRYYIKRAGAAHTRQTSALIYRSFFRPLTKVRYEMVGQDRALEQLFKVLSIHSKQLSVAPIVVLLCGPSGHGKSLLARRFGSLLDVPTHTVNMTTVRSTLDLWRSYSLSPYEEPSDSTLAEFLVENEGKRCVVVLDEIEKTEDPKTLHSLLMPWELGRCSFEAGSRHVDVRNVIWLGTSNVGQELVFDHHAARTEPETLMSREEYVQLMALLRPRVSEQLGV</sequence>
<gene>
    <name evidence="1" type="ORF">CCMSSC00406_0005797</name>
</gene>
<proteinExistence type="predicted"/>
<keyword evidence="2" id="KW-1185">Reference proteome</keyword>
<evidence type="ECO:0000313" key="1">
    <source>
        <dbReference type="EMBL" id="KAG9226536.1"/>
    </source>
</evidence>